<dbReference type="Pfam" id="PF00589">
    <property type="entry name" value="Phage_integrase"/>
    <property type="match status" value="1"/>
</dbReference>
<dbReference type="GO" id="GO:0015074">
    <property type="term" value="P:DNA integration"/>
    <property type="evidence" value="ECO:0007669"/>
    <property type="project" value="InterPro"/>
</dbReference>
<evidence type="ECO:0000313" key="3">
    <source>
        <dbReference type="EMBL" id="AFK62755.1"/>
    </source>
</evidence>
<dbReference type="RefSeq" id="WP_014750846.1">
    <property type="nucleotide sequence ID" value="NC_017964.1"/>
</dbReference>
<sequence>MHQVCRFALATGARANEILSLTWDKVDIDRSLAWVTNDLAKNGKARPMPLNREAIALL</sequence>
<dbReference type="HOGENOM" id="CLU_2968994_0_0_4"/>
<dbReference type="GO" id="GO:0003677">
    <property type="term" value="F:DNA binding"/>
    <property type="evidence" value="ECO:0007669"/>
    <property type="project" value="InterPro"/>
</dbReference>
<dbReference type="SUPFAM" id="SSF56349">
    <property type="entry name" value="DNA breaking-rejoining enzymes"/>
    <property type="match status" value="1"/>
</dbReference>
<dbReference type="GO" id="GO:0006310">
    <property type="term" value="P:DNA recombination"/>
    <property type="evidence" value="ECO:0007669"/>
    <property type="project" value="UniProtKB-KW"/>
</dbReference>
<dbReference type="STRING" id="1036672.TKWG_13145"/>
<dbReference type="Gene3D" id="1.10.443.10">
    <property type="entry name" value="Intergrase catalytic core"/>
    <property type="match status" value="1"/>
</dbReference>
<dbReference type="InterPro" id="IPR002104">
    <property type="entry name" value="Integrase_catalytic"/>
</dbReference>
<reference evidence="3 4" key="1">
    <citation type="journal article" date="2011" name="J. Bacteriol.">
        <title>Whole-genome shotgun sequencing of the sulfur-oxidizing chemoautotroph Tetrathiobacter kashmirensis.</title>
        <authorList>
            <person name="Ghosh W."/>
            <person name="George A."/>
            <person name="Agarwal A."/>
            <person name="Raj P."/>
            <person name="Alam M."/>
            <person name="Pyne P."/>
            <person name="Das Gupta S.K."/>
        </authorList>
    </citation>
    <scope>NUCLEOTIDE SEQUENCE [LARGE SCALE GENOMIC DNA]</scope>
    <source>
        <strain evidence="3 4">WT001</strain>
    </source>
</reference>
<dbReference type="InterPro" id="IPR011010">
    <property type="entry name" value="DNA_brk_join_enz"/>
</dbReference>
<dbReference type="KEGG" id="aka:TKWG_13145"/>
<reference evidence="4" key="2">
    <citation type="journal article" date="2013" name="PLoS ONE">
        <title>Genome implosion elicits host-confinement in Alcaligenaceae: evidence from the comparative genomics of Tetrathiobacter kashmirensis, a pathogen in the making.</title>
        <authorList>
            <person name="Ghosh W."/>
            <person name="Alam M."/>
            <person name="Roy C."/>
            <person name="Pyne P."/>
            <person name="George A."/>
            <person name="Chakraborty R."/>
            <person name="Majumder S."/>
            <person name="Agarwal A."/>
            <person name="Chakraborty S."/>
            <person name="Majumdar S."/>
            <person name="Gupta S.K."/>
        </authorList>
    </citation>
    <scope>NUCLEOTIDE SEQUENCE [LARGE SCALE GENOMIC DNA]</scope>
    <source>
        <strain evidence="4">WT001</strain>
    </source>
</reference>
<name>I3UCL7_ADVKW</name>
<keyword evidence="4" id="KW-1185">Reference proteome</keyword>
<proteinExistence type="predicted"/>
<keyword evidence="1" id="KW-0233">DNA recombination</keyword>
<dbReference type="AlphaFoldDB" id="I3UCL7"/>
<evidence type="ECO:0000256" key="1">
    <source>
        <dbReference type="ARBA" id="ARBA00023172"/>
    </source>
</evidence>
<dbReference type="InterPro" id="IPR013762">
    <property type="entry name" value="Integrase-like_cat_sf"/>
</dbReference>
<accession>I3UCL7</accession>
<dbReference type="PROSITE" id="PS51898">
    <property type="entry name" value="TYR_RECOMBINASE"/>
    <property type="match status" value="1"/>
</dbReference>
<feature type="domain" description="Tyr recombinase" evidence="2">
    <location>
        <begin position="1"/>
        <end position="58"/>
    </location>
</feature>
<dbReference type="Proteomes" id="UP000005267">
    <property type="component" value="Chromosome"/>
</dbReference>
<evidence type="ECO:0000313" key="4">
    <source>
        <dbReference type="Proteomes" id="UP000005267"/>
    </source>
</evidence>
<organism evidence="3 4">
    <name type="scientific">Advenella kashmirensis (strain DSM 17095 / LMG 22695 / WT001)</name>
    <name type="common">Tetrathiobacter kashmirensis</name>
    <dbReference type="NCBI Taxonomy" id="1036672"/>
    <lineage>
        <taxon>Bacteria</taxon>
        <taxon>Pseudomonadati</taxon>
        <taxon>Pseudomonadota</taxon>
        <taxon>Betaproteobacteria</taxon>
        <taxon>Burkholderiales</taxon>
        <taxon>Alcaligenaceae</taxon>
    </lineage>
</organism>
<evidence type="ECO:0000259" key="2">
    <source>
        <dbReference type="PROSITE" id="PS51898"/>
    </source>
</evidence>
<protein>
    <submittedName>
        <fullName evidence="3">Phage integrase family protein</fullName>
    </submittedName>
</protein>
<gene>
    <name evidence="3" type="ordered locus">TKWG_13145</name>
</gene>
<dbReference type="EMBL" id="CP003555">
    <property type="protein sequence ID" value="AFK62755.1"/>
    <property type="molecule type" value="Genomic_DNA"/>
</dbReference>